<dbReference type="Pfam" id="PF13516">
    <property type="entry name" value="LRR_6"/>
    <property type="match status" value="5"/>
</dbReference>
<dbReference type="Proteomes" id="UP001293791">
    <property type="component" value="Unassembled WGS sequence"/>
</dbReference>
<evidence type="ECO:0000259" key="4">
    <source>
        <dbReference type="Pfam" id="PF22179"/>
    </source>
</evidence>
<dbReference type="Gene3D" id="3.80.10.10">
    <property type="entry name" value="Ribonuclease Inhibitor"/>
    <property type="match status" value="3"/>
</dbReference>
<dbReference type="RefSeq" id="WP_322497739.1">
    <property type="nucleotide sequence ID" value="NZ_JARGYT010000032.1"/>
</dbReference>
<dbReference type="InterPro" id="IPR038765">
    <property type="entry name" value="Papain-like_cys_pep_sf"/>
</dbReference>
<dbReference type="InterPro" id="IPR027038">
    <property type="entry name" value="RanGap"/>
</dbReference>
<keyword evidence="6" id="KW-1185">Reference proteome</keyword>
<feature type="domain" description="RickCE-like catalytic" evidence="4">
    <location>
        <begin position="657"/>
        <end position="755"/>
    </location>
</feature>
<dbReference type="SUPFAM" id="SSF52047">
    <property type="entry name" value="RNI-like"/>
    <property type="match status" value="1"/>
</dbReference>
<sequence>MKNITSIITDFANHQLGSNFNDDSFDINYFLSDRIYDANLRLDRGTLKVYYSGFAVFIQALARGAFSEVTFLDLSNIFLRDEELRWFAVALNNGALSGLISLNLSNNQINDGGLRYLSYSLMKGALSELECLDLSNNCITTNLRIYLEEVSEIRNLFGLESSNLENTGFGHFIAALKYGCLSKLKSFNFSNSVVDDSVLQGLIEAVQYGVFPVLESLYMNDCLHKVSIVERFANSLKYLPILKSLHISSNFIGDEGLEYLVNAAKCYYLIMLEYIDLSSNTITAEGMRSLAHALNDDYLSNLQFLKLNDNLIGDSGLKYCAKYLGELSIASYLNISSNQLGDDALAHFAKLLKKGRLSEIQTLDLSGNVIGDIGLEYIANSAIYDGTLRWLRDLDLSHNRITDIGPLVEALRAGCMPNLEFINLGFNYVDIPELWQLAEYLLANRRQMEVRINSYQFEDPLTNLLEINPYILITASGLTEYTRLLLDKNSSQEMLLYNKILGNIYNRWNGDLNDPYYVSYTGDDPDIDGVYLHFSKDHPVLPSENLIWRENIFPILGIKKHSGFETPNGQLISTEIISIIAQFLDPLEMMHARINETSNKSMADRGWYSEDDISILLSTYLSTDRYSVIAQTQIEDNDLLTENINMALETVLNGRVAIMPIHVSGNHWVAAMFRPLDGGAVQVLYIDSLGMVSRGARANFVSFESAVEGARDIVDNLEIINLSHVQQLNGYDCARFAVANMLKLADLEDQLNNLQDHQGINRIIHMLPDQRDVDNIREQYSHVIAHAEEHRAQLSSRTDPNLTNDMNENVMELVHDMSILTVVGEVGEVSSTYSYVLHNNIHNSYDNL</sequence>
<proteinExistence type="predicted"/>
<dbReference type="InterPro" id="IPR001611">
    <property type="entry name" value="Leu-rich_rpt"/>
</dbReference>
<dbReference type="Pfam" id="PF12799">
    <property type="entry name" value="LRR_4"/>
    <property type="match status" value="1"/>
</dbReference>
<name>A0ABU5L890_9RICK</name>
<dbReference type="PANTHER" id="PTHR24113">
    <property type="entry name" value="RAN GTPASE-ACTIVATING PROTEIN 1"/>
    <property type="match status" value="1"/>
</dbReference>
<evidence type="ECO:0000256" key="3">
    <source>
        <dbReference type="ARBA" id="ARBA00022737"/>
    </source>
</evidence>
<dbReference type="SMART" id="SM00368">
    <property type="entry name" value="LRR_RI"/>
    <property type="match status" value="7"/>
</dbReference>
<evidence type="ECO:0000256" key="1">
    <source>
        <dbReference type="ARBA" id="ARBA00022468"/>
    </source>
</evidence>
<organism evidence="5 6">
    <name type="scientific">Candidatus Cyrtobacter comes</name>
    <dbReference type="NCBI Taxonomy" id="675776"/>
    <lineage>
        <taxon>Bacteria</taxon>
        <taxon>Pseudomonadati</taxon>
        <taxon>Pseudomonadota</taxon>
        <taxon>Alphaproteobacteria</taxon>
        <taxon>Rickettsiales</taxon>
        <taxon>Candidatus Midichloriaceae</taxon>
        <taxon>Candidatus Cyrtobacter</taxon>
    </lineage>
</organism>
<dbReference type="InterPro" id="IPR032675">
    <property type="entry name" value="LRR_dom_sf"/>
</dbReference>
<evidence type="ECO:0000313" key="5">
    <source>
        <dbReference type="EMBL" id="MDZ5762262.1"/>
    </source>
</evidence>
<comment type="caution">
    <text evidence="5">The sequence shown here is derived from an EMBL/GenBank/DDBJ whole genome shotgun (WGS) entry which is preliminary data.</text>
</comment>
<dbReference type="Pfam" id="PF22179">
    <property type="entry name" value="RickCE_cat"/>
    <property type="match status" value="1"/>
</dbReference>
<keyword evidence="2" id="KW-0433">Leucine-rich repeat</keyword>
<reference evidence="5 6" key="1">
    <citation type="submission" date="2023-02" db="EMBL/GenBank/DDBJ databases">
        <title>Host association and intracellularity evolved multiple times independently in the Rickettsiales.</title>
        <authorList>
            <person name="Castelli M."/>
            <person name="Nardi T."/>
            <person name="Gammuto L."/>
            <person name="Bellinzona G."/>
            <person name="Sabaneyeva E."/>
            <person name="Potekhin A."/>
            <person name="Serra V."/>
            <person name="Petroni G."/>
            <person name="Sassera D."/>
        </authorList>
    </citation>
    <scope>NUCLEOTIDE SEQUENCE [LARGE SCALE GENOMIC DNA]</scope>
    <source>
        <strain evidence="5 6">BOD18</strain>
    </source>
</reference>
<keyword evidence="1" id="KW-0343">GTPase activation</keyword>
<dbReference type="Gene3D" id="3.40.395.10">
    <property type="entry name" value="Adenoviral Proteinase, Chain A"/>
    <property type="match status" value="1"/>
</dbReference>
<evidence type="ECO:0000256" key="2">
    <source>
        <dbReference type="ARBA" id="ARBA00022614"/>
    </source>
</evidence>
<keyword evidence="3" id="KW-0677">Repeat</keyword>
<protein>
    <submittedName>
        <fullName evidence="5">Leucine Rich repeat-containing protein</fullName>
    </submittedName>
</protein>
<evidence type="ECO:0000313" key="6">
    <source>
        <dbReference type="Proteomes" id="UP001293791"/>
    </source>
</evidence>
<accession>A0ABU5L890</accession>
<dbReference type="SMART" id="SM00367">
    <property type="entry name" value="LRR_CC"/>
    <property type="match status" value="4"/>
</dbReference>
<dbReference type="PANTHER" id="PTHR24113:SF12">
    <property type="entry name" value="RAN GTPASE-ACTIVATING PROTEIN 1"/>
    <property type="match status" value="1"/>
</dbReference>
<dbReference type="EMBL" id="JARGYT010000032">
    <property type="protein sequence ID" value="MDZ5762262.1"/>
    <property type="molecule type" value="Genomic_DNA"/>
</dbReference>
<dbReference type="PROSITE" id="PS51450">
    <property type="entry name" value="LRR"/>
    <property type="match status" value="1"/>
</dbReference>
<dbReference type="InterPro" id="IPR054759">
    <property type="entry name" value="RickCE_cat"/>
</dbReference>
<gene>
    <name evidence="5" type="ORF">Cyrtocomes_00640</name>
</gene>
<dbReference type="InterPro" id="IPR006553">
    <property type="entry name" value="Leu-rich_rpt_Cys-con_subtyp"/>
</dbReference>
<dbReference type="SUPFAM" id="SSF54001">
    <property type="entry name" value="Cysteine proteinases"/>
    <property type="match status" value="1"/>
</dbReference>
<dbReference type="InterPro" id="IPR025875">
    <property type="entry name" value="Leu-rich_rpt_4"/>
</dbReference>